<evidence type="ECO:0000313" key="5">
    <source>
        <dbReference type="EMBL" id="EGB02286.1"/>
    </source>
</evidence>
<dbReference type="KEGG" id="aaf:AURANDRAFT_17315"/>
<sequence>VVTGAGSGIGRATAVEICRRGVRVVGVGRRAAALAETRTVCGDGFTAVAADVGTEDGRAAVAAAARASTPRKTVVVHNAAAVGETAPLGALTLGGWRAAMATNVEGPLFLTQALLPGLGAGSRVLHVSSGAAHGGAEGLAAYCASKAALKSVYESLRGELGPAVLVGSAMPGVADTPMQRALVAELPAAHAMRPYFEGLRAEKAPAGGAGRPPPAAGLDAPENVAAFFAWLLFDCPADEFVSKDWDIQDAAHHARW</sequence>
<keyword evidence="6" id="KW-1185">Reference proteome</keyword>
<dbReference type="SMART" id="SM00822">
    <property type="entry name" value="PKS_KR"/>
    <property type="match status" value="1"/>
</dbReference>
<dbReference type="InterPro" id="IPR036291">
    <property type="entry name" value="NAD(P)-bd_dom_sf"/>
</dbReference>
<evidence type="ECO:0000256" key="3">
    <source>
        <dbReference type="ARBA" id="ARBA00023002"/>
    </source>
</evidence>
<dbReference type="OrthoDB" id="1933717at2759"/>
<dbReference type="PROSITE" id="PS00061">
    <property type="entry name" value="ADH_SHORT"/>
    <property type="match status" value="1"/>
</dbReference>
<dbReference type="Proteomes" id="UP000002729">
    <property type="component" value="Unassembled WGS sequence"/>
</dbReference>
<reference evidence="5 6" key="1">
    <citation type="journal article" date="2011" name="Proc. Natl. Acad. Sci. U.S.A.">
        <title>Niche of harmful alga Aureococcus anophagefferens revealed through ecogenomics.</title>
        <authorList>
            <person name="Gobler C.J."/>
            <person name="Berry D.L."/>
            <person name="Dyhrman S.T."/>
            <person name="Wilhelm S.W."/>
            <person name="Salamov A."/>
            <person name="Lobanov A.V."/>
            <person name="Zhang Y."/>
            <person name="Collier J.L."/>
            <person name="Wurch L.L."/>
            <person name="Kustka A.B."/>
            <person name="Dill B.D."/>
            <person name="Shah M."/>
            <person name="VerBerkmoes N.C."/>
            <person name="Kuo A."/>
            <person name="Terry A."/>
            <person name="Pangilinan J."/>
            <person name="Lindquist E.A."/>
            <person name="Lucas S."/>
            <person name="Paulsen I.T."/>
            <person name="Hattenrath-Lehmann T.K."/>
            <person name="Talmage S.C."/>
            <person name="Walker E.A."/>
            <person name="Koch F."/>
            <person name="Burson A.M."/>
            <person name="Marcoval M.A."/>
            <person name="Tang Y.Z."/>
            <person name="Lecleir G.R."/>
            <person name="Coyne K.J."/>
            <person name="Berg G.M."/>
            <person name="Bertrand E.M."/>
            <person name="Saito M.A."/>
            <person name="Gladyshev V.N."/>
            <person name="Grigoriev I.V."/>
        </authorList>
    </citation>
    <scope>NUCLEOTIDE SEQUENCE [LARGE SCALE GENOMIC DNA]</scope>
    <source>
        <strain evidence="6">CCMP 1984</strain>
    </source>
</reference>
<dbReference type="PRINTS" id="PR00081">
    <property type="entry name" value="GDHRDH"/>
</dbReference>
<dbReference type="InterPro" id="IPR002347">
    <property type="entry name" value="SDR_fam"/>
</dbReference>
<evidence type="ECO:0000259" key="4">
    <source>
        <dbReference type="SMART" id="SM00822"/>
    </source>
</evidence>
<dbReference type="OMA" id="VCLANEY"/>
<dbReference type="RefSeq" id="XP_009043016.1">
    <property type="nucleotide sequence ID" value="XM_009044768.1"/>
</dbReference>
<dbReference type="AlphaFoldDB" id="F0YRH3"/>
<dbReference type="CDD" id="cd05233">
    <property type="entry name" value="SDR_c"/>
    <property type="match status" value="1"/>
</dbReference>
<protein>
    <recommendedName>
        <fullName evidence="4">Ketoreductase domain-containing protein</fullName>
    </recommendedName>
</protein>
<comment type="similarity">
    <text evidence="1">Belongs to the short-chain dehydrogenases/reductases (SDR) family.</text>
</comment>
<dbReference type="eggNOG" id="KOG1204">
    <property type="taxonomic scope" value="Eukaryota"/>
</dbReference>
<proteinExistence type="inferred from homology"/>
<dbReference type="Gene3D" id="3.40.50.720">
    <property type="entry name" value="NAD(P)-binding Rossmann-like Domain"/>
    <property type="match status" value="1"/>
</dbReference>
<evidence type="ECO:0000313" key="6">
    <source>
        <dbReference type="Proteomes" id="UP000002729"/>
    </source>
</evidence>
<organism evidence="6">
    <name type="scientific">Aureococcus anophagefferens</name>
    <name type="common">Harmful bloom alga</name>
    <dbReference type="NCBI Taxonomy" id="44056"/>
    <lineage>
        <taxon>Eukaryota</taxon>
        <taxon>Sar</taxon>
        <taxon>Stramenopiles</taxon>
        <taxon>Ochrophyta</taxon>
        <taxon>Pelagophyceae</taxon>
        <taxon>Pelagomonadales</taxon>
        <taxon>Pelagomonadaceae</taxon>
        <taxon>Aureococcus</taxon>
    </lineage>
</organism>
<feature type="non-terminal residue" evidence="5">
    <location>
        <position position="256"/>
    </location>
</feature>
<dbReference type="InterPro" id="IPR020904">
    <property type="entry name" value="Sc_DH/Rdtase_CS"/>
</dbReference>
<name>F0YRH3_AURAN</name>
<dbReference type="PANTHER" id="PTHR43391:SF14">
    <property type="entry name" value="DEHYDROGENASE_REDUCTASE SDR FAMILY PROTEIN 7-LIKE"/>
    <property type="match status" value="1"/>
</dbReference>
<dbReference type="GeneID" id="20218812"/>
<dbReference type="InParanoid" id="F0YRH3"/>
<keyword evidence="3" id="KW-0560">Oxidoreductase</keyword>
<gene>
    <name evidence="5" type="ORF">AURANDRAFT_17315</name>
</gene>
<accession>F0YRH3</accession>
<dbReference type="GO" id="GO:0016491">
    <property type="term" value="F:oxidoreductase activity"/>
    <property type="evidence" value="ECO:0007669"/>
    <property type="project" value="UniProtKB-KW"/>
</dbReference>
<keyword evidence="2" id="KW-0521">NADP</keyword>
<feature type="domain" description="Ketoreductase" evidence="4">
    <location>
        <begin position="1"/>
        <end position="176"/>
    </location>
</feature>
<dbReference type="Pfam" id="PF00106">
    <property type="entry name" value="adh_short"/>
    <property type="match status" value="1"/>
</dbReference>
<evidence type="ECO:0000256" key="2">
    <source>
        <dbReference type="ARBA" id="ARBA00022857"/>
    </source>
</evidence>
<dbReference type="PANTHER" id="PTHR43391">
    <property type="entry name" value="RETINOL DEHYDROGENASE-RELATED"/>
    <property type="match status" value="1"/>
</dbReference>
<evidence type="ECO:0000256" key="1">
    <source>
        <dbReference type="ARBA" id="ARBA00006484"/>
    </source>
</evidence>
<dbReference type="EMBL" id="GL833646">
    <property type="protein sequence ID" value="EGB02286.1"/>
    <property type="molecule type" value="Genomic_DNA"/>
</dbReference>
<feature type="non-terminal residue" evidence="5">
    <location>
        <position position="1"/>
    </location>
</feature>
<dbReference type="InterPro" id="IPR057326">
    <property type="entry name" value="KR_dom"/>
</dbReference>
<dbReference type="SUPFAM" id="SSF51735">
    <property type="entry name" value="NAD(P)-binding Rossmann-fold domains"/>
    <property type="match status" value="1"/>
</dbReference>